<dbReference type="InterPro" id="IPR010359">
    <property type="entry name" value="IrrE_HExxH"/>
</dbReference>
<feature type="domain" description="IrrE N-terminal-like" evidence="1">
    <location>
        <begin position="80"/>
        <end position="173"/>
    </location>
</feature>
<comment type="caution">
    <text evidence="2">The sequence shown here is derived from an EMBL/GenBank/DDBJ whole genome shotgun (WGS) entry which is preliminary data.</text>
</comment>
<dbReference type="PANTHER" id="PTHR43236">
    <property type="entry name" value="ANTITOXIN HIGA1"/>
    <property type="match status" value="1"/>
</dbReference>
<evidence type="ECO:0000313" key="2">
    <source>
        <dbReference type="EMBL" id="GAA3695160.1"/>
    </source>
</evidence>
<gene>
    <name evidence="2" type="ORF">GCM10022224_070910</name>
</gene>
<reference evidence="3" key="1">
    <citation type="journal article" date="2019" name="Int. J. Syst. Evol. Microbiol.">
        <title>The Global Catalogue of Microorganisms (GCM) 10K type strain sequencing project: providing services to taxonomists for standard genome sequencing and annotation.</title>
        <authorList>
            <consortium name="The Broad Institute Genomics Platform"/>
            <consortium name="The Broad Institute Genome Sequencing Center for Infectious Disease"/>
            <person name="Wu L."/>
            <person name="Ma J."/>
        </authorList>
    </citation>
    <scope>NUCLEOTIDE SEQUENCE [LARGE SCALE GENOMIC DNA]</scope>
    <source>
        <strain evidence="3">JCM 16904</strain>
    </source>
</reference>
<name>A0ABP7CUV4_9ACTN</name>
<evidence type="ECO:0000259" key="1">
    <source>
        <dbReference type="Pfam" id="PF06114"/>
    </source>
</evidence>
<dbReference type="EMBL" id="BAAAZP010000145">
    <property type="protein sequence ID" value="GAA3695160.1"/>
    <property type="molecule type" value="Genomic_DNA"/>
</dbReference>
<dbReference type="Pfam" id="PF06114">
    <property type="entry name" value="Peptidase_M78"/>
    <property type="match status" value="1"/>
</dbReference>
<dbReference type="Gene3D" id="1.10.10.2910">
    <property type="match status" value="1"/>
</dbReference>
<accession>A0ABP7CUV4</accession>
<evidence type="ECO:0000313" key="3">
    <source>
        <dbReference type="Proteomes" id="UP001500902"/>
    </source>
</evidence>
<proteinExistence type="predicted"/>
<sequence>MPRGGWTQVRMREVVIEEREGLGLSPTDPLDPYALADAHGIPIYGLEDLLAHGASPEAFSHFTMGDSAVWSAALLPLGTARVIVENESHAVVRRRSNIAHELGHFLLEHPFDNVILGEDHKRQFDEKQEKEAAFMAGELLIPLAAAERMAFDGWDNARVAAAYGVSTQFAQMQMKGQRVRAQRAARKYGYGFGNASFGKSETKSSP</sequence>
<protein>
    <recommendedName>
        <fullName evidence="1">IrrE N-terminal-like domain-containing protein</fullName>
    </recommendedName>
</protein>
<keyword evidence="3" id="KW-1185">Reference proteome</keyword>
<dbReference type="Proteomes" id="UP001500902">
    <property type="component" value="Unassembled WGS sequence"/>
</dbReference>
<dbReference type="PANTHER" id="PTHR43236:SF2">
    <property type="entry name" value="BLL0069 PROTEIN"/>
    <property type="match status" value="1"/>
</dbReference>
<organism evidence="2 3">
    <name type="scientific">Nonomuraea antimicrobica</name>
    <dbReference type="NCBI Taxonomy" id="561173"/>
    <lineage>
        <taxon>Bacteria</taxon>
        <taxon>Bacillati</taxon>
        <taxon>Actinomycetota</taxon>
        <taxon>Actinomycetes</taxon>
        <taxon>Streptosporangiales</taxon>
        <taxon>Streptosporangiaceae</taxon>
        <taxon>Nonomuraea</taxon>
    </lineage>
</organism>
<dbReference type="InterPro" id="IPR052345">
    <property type="entry name" value="Rad_response_metalloprotease"/>
</dbReference>